<feature type="region of interest" description="Disordered" evidence="5">
    <location>
        <begin position="473"/>
        <end position="615"/>
    </location>
</feature>
<comment type="subcellular location">
    <subcellularLocation>
        <location evidence="1">Membrane</location>
    </subcellularLocation>
</comment>
<name>A0A914ADV0_PATMI</name>
<evidence type="ECO:0000256" key="5">
    <source>
        <dbReference type="SAM" id="MobiDB-lite"/>
    </source>
</evidence>
<feature type="transmembrane region" description="Helical" evidence="6">
    <location>
        <begin position="127"/>
        <end position="148"/>
    </location>
</feature>
<feature type="compositionally biased region" description="Acidic residues" evidence="5">
    <location>
        <begin position="821"/>
        <end position="831"/>
    </location>
</feature>
<feature type="region of interest" description="Disordered" evidence="5">
    <location>
        <begin position="739"/>
        <end position="758"/>
    </location>
</feature>
<dbReference type="PANTHER" id="PTHR16518">
    <property type="entry name" value="G-PROTEIN COUPLED RECEPTOR 153, 162"/>
    <property type="match status" value="1"/>
</dbReference>
<dbReference type="OMA" id="WPSSYRI"/>
<feature type="compositionally biased region" description="Polar residues" evidence="5">
    <location>
        <begin position="493"/>
        <end position="505"/>
    </location>
</feature>
<dbReference type="RefSeq" id="XP_038062110.1">
    <property type="nucleotide sequence ID" value="XM_038206182.1"/>
</dbReference>
<feature type="region of interest" description="Disordered" evidence="5">
    <location>
        <begin position="632"/>
        <end position="722"/>
    </location>
</feature>
<feature type="domain" description="G-protein coupled receptors family 1 profile" evidence="7">
    <location>
        <begin position="29"/>
        <end position="297"/>
    </location>
</feature>
<reference evidence="8" key="1">
    <citation type="submission" date="2022-11" db="UniProtKB">
        <authorList>
            <consortium name="EnsemblMetazoa"/>
        </authorList>
    </citation>
    <scope>IDENTIFICATION</scope>
</reference>
<feature type="compositionally biased region" description="Basic and acidic residues" evidence="5">
    <location>
        <begin position="871"/>
        <end position="888"/>
    </location>
</feature>
<feature type="transmembrane region" description="Helical" evidence="6">
    <location>
        <begin position="168"/>
        <end position="194"/>
    </location>
</feature>
<feature type="transmembrane region" description="Helical" evidence="6">
    <location>
        <begin position="17"/>
        <end position="37"/>
    </location>
</feature>
<evidence type="ECO:0000256" key="4">
    <source>
        <dbReference type="ARBA" id="ARBA00023136"/>
    </source>
</evidence>
<feature type="transmembrane region" description="Helical" evidence="6">
    <location>
        <begin position="49"/>
        <end position="73"/>
    </location>
</feature>
<dbReference type="InterPro" id="IPR022347">
    <property type="entry name" value="GCR_153/162"/>
</dbReference>
<evidence type="ECO:0000256" key="3">
    <source>
        <dbReference type="ARBA" id="ARBA00022989"/>
    </source>
</evidence>
<proteinExistence type="predicted"/>
<feature type="transmembrane region" description="Helical" evidence="6">
    <location>
        <begin position="85"/>
        <end position="106"/>
    </location>
</feature>
<keyword evidence="9" id="KW-1185">Reference proteome</keyword>
<feature type="compositionally biased region" description="Basic and acidic residues" evidence="5">
    <location>
        <begin position="522"/>
        <end position="537"/>
    </location>
</feature>
<feature type="compositionally biased region" description="Basic and acidic residues" evidence="5">
    <location>
        <begin position="850"/>
        <end position="861"/>
    </location>
</feature>
<dbReference type="GeneID" id="119732606"/>
<evidence type="ECO:0000256" key="1">
    <source>
        <dbReference type="ARBA" id="ARBA00004370"/>
    </source>
</evidence>
<feature type="transmembrane region" description="Helical" evidence="6">
    <location>
        <begin position="242"/>
        <end position="269"/>
    </location>
</feature>
<dbReference type="OrthoDB" id="6158417at2759"/>
<sequence>MGESREEYNQILYGNSIVWIIVIPAIAFENVVCLLAISTRKRWKSPDVLLFSLILAHFLTLVLPMLLYAAVLISKSEWVESACKFLVWCFMSFTIVNSLQISFLSMDRVWTLKWPSSYRIHNTAKQSMRTVSFIWIFGLSIGCIPLLGWPDDPSVTSLCSVILNIGGYGYALCIVVIILGSFVVSSACVATILLHLTFQKQTVEGAPAPEFKQPIPEIVIESETGERTSAVQGSRETQNRQICLLVSALVVVEFFTNGIPFVVINIMALQNNSQMAWMPATVVWSALCVTLINPVLLCVICQRYRRSYVKLGMCLGEACGCADSSVQDTTVGGIQRQETIDSLDNFSDADDELGKAASSNFGDLSFSIDMDDEQALEYGITASMEQDIRSLEMAGILCQDSIDFDNEAYIQDESIKKALSSKERRALWLAQKACRRNNPDAHPQGNSEDALPKENPQFLSVDRADSLRNHHRKLERNFRPRDSGQGGAARTGKPSNGEDTGQTMHTVKVEIENGGLNVTKADGGKGDGAKKTTERSKRSSKKQKSVEVREKDEAREKRLRNGGLLGSKSCDVALSTGTRKTKKKRRSSVPQEKEETAYSVKLSPVKGLGEGPSLRSNRFDIVRERMLSEMSSLHGSGELYDIPEEDGEDVQETSFAPEHGKPTDQLPEELIPDNTFEQSSFTPTKTPKSSKKHKKKSKDKRYSRKSFEKSTSIDLEDNPLTQEEEWLKKAIEREESSGRFAFENLSSDTDTTDGANSEYSGYISSRTSSVVSKMSTFPSIDASVEYDMDMIVIEQVNPDREAPCTDEDDQPCACKARVDVAEDEVTQDDEPLASTEGATMQCETLPMHETSQDHASPDDGTGKGSSPISQDSKDSGETESMTKKDAVDLIKTGLTGHLSGESDPWANHTGRPRAYSAGAGRASTAKDMREKYKRSRSERIMLEPINSDSSQEVLYL</sequence>
<dbReference type="InterPro" id="IPR000276">
    <property type="entry name" value="GPCR_Rhodpsn"/>
</dbReference>
<feature type="compositionally biased region" description="Acidic residues" evidence="5">
    <location>
        <begin position="641"/>
        <end position="651"/>
    </location>
</feature>
<dbReference type="PRINTS" id="PR01991">
    <property type="entry name" value="GPR153GPR162"/>
</dbReference>
<dbReference type="AlphaFoldDB" id="A0A914ADV0"/>
<organism evidence="8 9">
    <name type="scientific">Patiria miniata</name>
    <name type="common">Bat star</name>
    <name type="synonym">Asterina miniata</name>
    <dbReference type="NCBI Taxonomy" id="46514"/>
    <lineage>
        <taxon>Eukaryota</taxon>
        <taxon>Metazoa</taxon>
        <taxon>Echinodermata</taxon>
        <taxon>Eleutherozoa</taxon>
        <taxon>Asterozoa</taxon>
        <taxon>Asteroidea</taxon>
        <taxon>Valvatacea</taxon>
        <taxon>Valvatida</taxon>
        <taxon>Asterinidae</taxon>
        <taxon>Patiria</taxon>
    </lineage>
</organism>
<evidence type="ECO:0000259" key="7">
    <source>
        <dbReference type="PROSITE" id="PS50262"/>
    </source>
</evidence>
<keyword evidence="4 6" id="KW-0472">Membrane</keyword>
<evidence type="ECO:0000313" key="9">
    <source>
        <dbReference type="Proteomes" id="UP000887568"/>
    </source>
</evidence>
<evidence type="ECO:0000313" key="8">
    <source>
        <dbReference type="EnsemblMetazoa" id="XP_038062110.1"/>
    </source>
</evidence>
<keyword evidence="3 6" id="KW-1133">Transmembrane helix</keyword>
<dbReference type="GO" id="GO:0016020">
    <property type="term" value="C:membrane"/>
    <property type="evidence" value="ECO:0007669"/>
    <property type="project" value="UniProtKB-SubCell"/>
</dbReference>
<keyword evidence="2 6" id="KW-0812">Transmembrane</keyword>
<feature type="region of interest" description="Disordered" evidence="5">
    <location>
        <begin position="821"/>
        <end position="956"/>
    </location>
</feature>
<evidence type="ECO:0000256" key="6">
    <source>
        <dbReference type="SAM" id="Phobius"/>
    </source>
</evidence>
<dbReference type="EnsemblMetazoa" id="XM_038206182.1">
    <property type="protein sequence ID" value="XP_038062110.1"/>
    <property type="gene ID" value="LOC119732606"/>
</dbReference>
<protein>
    <recommendedName>
        <fullName evidence="7">G-protein coupled receptors family 1 profile domain-containing protein</fullName>
    </recommendedName>
</protein>
<dbReference type="Gene3D" id="1.20.1070.10">
    <property type="entry name" value="Rhodopsin 7-helix transmembrane proteins"/>
    <property type="match status" value="1"/>
</dbReference>
<dbReference type="GO" id="GO:0004930">
    <property type="term" value="F:G protein-coupled receptor activity"/>
    <property type="evidence" value="ECO:0007669"/>
    <property type="project" value="InterPro"/>
</dbReference>
<dbReference type="Pfam" id="PF00001">
    <property type="entry name" value="7tm_1"/>
    <property type="match status" value="1"/>
</dbReference>
<feature type="compositionally biased region" description="Polar residues" evidence="5">
    <location>
        <begin position="946"/>
        <end position="956"/>
    </location>
</feature>
<feature type="compositionally biased region" description="Polar residues" evidence="5">
    <location>
        <begin position="744"/>
        <end position="755"/>
    </location>
</feature>
<accession>A0A914ADV0</accession>
<dbReference type="Proteomes" id="UP000887568">
    <property type="component" value="Unplaced"/>
</dbReference>
<feature type="transmembrane region" description="Helical" evidence="6">
    <location>
        <begin position="281"/>
        <end position="301"/>
    </location>
</feature>
<dbReference type="PANTHER" id="PTHR16518:SF4">
    <property type="entry name" value="G-PROTEIN COUPLED RECEPTOR 153 ISOFORM X1-RELATED"/>
    <property type="match status" value="1"/>
</dbReference>
<dbReference type="PROSITE" id="PS50262">
    <property type="entry name" value="G_PROTEIN_RECEP_F1_2"/>
    <property type="match status" value="1"/>
</dbReference>
<feature type="compositionally biased region" description="Basic and acidic residues" evidence="5">
    <location>
        <begin position="544"/>
        <end position="556"/>
    </location>
</feature>
<evidence type="ECO:0000256" key="2">
    <source>
        <dbReference type="ARBA" id="ARBA00022692"/>
    </source>
</evidence>
<dbReference type="SUPFAM" id="SSF81321">
    <property type="entry name" value="Family A G protein-coupled receptor-like"/>
    <property type="match status" value="1"/>
</dbReference>
<feature type="region of interest" description="Disordered" evidence="5">
    <location>
        <begin position="435"/>
        <end position="455"/>
    </location>
</feature>
<feature type="compositionally biased region" description="Basic and acidic residues" evidence="5">
    <location>
        <begin position="924"/>
        <end position="941"/>
    </location>
</feature>
<dbReference type="InterPro" id="IPR017452">
    <property type="entry name" value="GPCR_Rhodpsn_7TM"/>
</dbReference>
<feature type="compositionally biased region" description="Basic residues" evidence="5">
    <location>
        <begin position="688"/>
        <end position="704"/>
    </location>
</feature>